<dbReference type="KEGG" id="oat:OAN307_c13550"/>
<dbReference type="Pfam" id="PF10067">
    <property type="entry name" value="DUF2306"/>
    <property type="match status" value="1"/>
</dbReference>
<dbReference type="HOGENOM" id="CLU_124879_1_1_5"/>
<keyword evidence="3" id="KW-1185">Reference proteome</keyword>
<evidence type="ECO:0000313" key="3">
    <source>
        <dbReference type="Proteomes" id="UP000005307"/>
    </source>
</evidence>
<feature type="transmembrane region" description="Helical" evidence="1">
    <location>
        <begin position="43"/>
        <end position="61"/>
    </location>
</feature>
<evidence type="ECO:0000313" key="2">
    <source>
        <dbReference type="EMBL" id="AGI67037.1"/>
    </source>
</evidence>
<feature type="transmembrane region" description="Helical" evidence="1">
    <location>
        <begin position="6"/>
        <end position="31"/>
    </location>
</feature>
<feature type="transmembrane region" description="Helical" evidence="1">
    <location>
        <begin position="106"/>
        <end position="123"/>
    </location>
</feature>
<feature type="transmembrane region" description="Helical" evidence="1">
    <location>
        <begin position="135"/>
        <end position="154"/>
    </location>
</feature>
<dbReference type="AlphaFoldDB" id="M9R4A2"/>
<keyword evidence="1" id="KW-1133">Transmembrane helix</keyword>
<sequence length="168" mass="18496">MSLDPILNASLVIQLHVIAALCAVIVGPLVLFRRSRDAWHKRLGYVWVIAMAGTALSSFGISEAPVLGPLSPIHALSFFTLWSLWYGINAARQGRIAAHQKEMRSIYFWALGIAGIFTFLPGRRMNAVVFGDASMFGFLLMGGLISAGLVYYYYANQKIKGESKLVSR</sequence>
<dbReference type="RefSeq" id="WP_015499074.1">
    <property type="nucleotide sequence ID" value="NC_020911.1"/>
</dbReference>
<dbReference type="Proteomes" id="UP000005307">
    <property type="component" value="Chromosome"/>
</dbReference>
<gene>
    <name evidence="2" type="ORF">OAN307_c13550</name>
</gene>
<feature type="transmembrane region" description="Helical" evidence="1">
    <location>
        <begin position="67"/>
        <end position="85"/>
    </location>
</feature>
<keyword evidence="1" id="KW-0812">Transmembrane</keyword>
<accession>M9R4A2</accession>
<keyword evidence="1" id="KW-0472">Membrane</keyword>
<reference evidence="2 3" key="1">
    <citation type="journal article" date="2013" name="PLoS ONE">
        <title>Poles Apart: Arctic and Antarctic Octadecabacter strains Share High Genome Plasticity and a New Type of Xanthorhodopsin.</title>
        <authorList>
            <person name="Vollmers J."/>
            <person name="Voget S."/>
            <person name="Dietrich S."/>
            <person name="Gollnow K."/>
            <person name="Smits M."/>
            <person name="Meyer K."/>
            <person name="Brinkhoff T."/>
            <person name="Simon M."/>
            <person name="Daniel R."/>
        </authorList>
    </citation>
    <scope>NUCLEOTIDE SEQUENCE [LARGE SCALE GENOMIC DNA]</scope>
    <source>
        <strain evidence="2 3">307</strain>
    </source>
</reference>
<organism evidence="2 3">
    <name type="scientific">Octadecabacter antarcticus 307</name>
    <dbReference type="NCBI Taxonomy" id="391626"/>
    <lineage>
        <taxon>Bacteria</taxon>
        <taxon>Pseudomonadati</taxon>
        <taxon>Pseudomonadota</taxon>
        <taxon>Alphaproteobacteria</taxon>
        <taxon>Rhodobacterales</taxon>
        <taxon>Roseobacteraceae</taxon>
        <taxon>Octadecabacter</taxon>
    </lineage>
</organism>
<evidence type="ECO:0000256" key="1">
    <source>
        <dbReference type="SAM" id="Phobius"/>
    </source>
</evidence>
<dbReference type="eggNOG" id="COG5395">
    <property type="taxonomic scope" value="Bacteria"/>
</dbReference>
<dbReference type="InterPro" id="IPR018750">
    <property type="entry name" value="DUF2306_membrane"/>
</dbReference>
<dbReference type="STRING" id="391626.OAN307_c13550"/>
<dbReference type="EMBL" id="CP003740">
    <property type="protein sequence ID" value="AGI67037.1"/>
    <property type="molecule type" value="Genomic_DNA"/>
</dbReference>
<protein>
    <submittedName>
        <fullName evidence="2">Putative DUF2306 family membrane protein</fullName>
    </submittedName>
</protein>
<dbReference type="OrthoDB" id="9815686at2"/>
<proteinExistence type="predicted"/>
<name>M9R4A2_9RHOB</name>